<sequence length="480" mass="54184">MATLTEKTATLPTFQRVRGMLRLLAKMISSVWAQRPAATYALHSHHLDLGYGPLYNEVLTRWQQSDYAPAVKADVAGTDHTALAQELDAQFYAGLPPYTTYVARTLFLHSLAYNDDLKGLSREHLRYACLAPELKIEFLDQARDKFLTESGYLDDRPGPLLRFQIAPNLTNLLRREAQKVDPGEVRAQLNDRIRDLFKGKTFNAVPFASDGYDVPDDDGNGKPYLVIIGYDAAEVAEVAVTVPPLVEKLFTLKSGGGEWRKKKNHVVFLLVDAARKETIHQQMIRHLALKTLQHHEGLATHQQATVQELYERSKSEAVSAIQQAYRHVLYPAKYGVEGTTVELAHSAIDLPSAAAQPGDGEKQVVRQLQAVKKLRIAGDEPDSPTYIRDRTPLKKGKITTAELREEFRRDVALPMLVGDEVFVRGLRRGIEQGEYVYQRGQLWWGKDDPPAEIKIDEQSWIFTTAYAREHDLYPRSPFKV</sequence>
<dbReference type="AlphaFoldDB" id="A0A7U7GBF7"/>
<dbReference type="EMBL" id="CBTK010000141">
    <property type="protein sequence ID" value="CDH45338.1"/>
    <property type="molecule type" value="Genomic_DNA"/>
</dbReference>
<name>A0A7U7GBF7_9GAMM</name>
<comment type="caution">
    <text evidence="1">The sequence shown here is derived from an EMBL/GenBank/DDBJ whole genome shotgun (WGS) entry which is preliminary data.</text>
</comment>
<keyword evidence="2" id="KW-1185">Reference proteome</keyword>
<gene>
    <name evidence="1" type="ORF">BN874_2250003</name>
</gene>
<proteinExistence type="predicted"/>
<evidence type="ECO:0000313" key="1">
    <source>
        <dbReference type="EMBL" id="CDH45338.1"/>
    </source>
</evidence>
<dbReference type="Proteomes" id="UP000019184">
    <property type="component" value="Unassembled WGS sequence"/>
</dbReference>
<protein>
    <submittedName>
        <fullName evidence="1">Uncharacterized protein</fullName>
    </submittedName>
</protein>
<accession>A0A7U7GBF7</accession>
<dbReference type="OrthoDB" id="9757917at2"/>
<dbReference type="RefSeq" id="WP_051497699.1">
    <property type="nucleotide sequence ID" value="NZ_CBTK010000141.1"/>
</dbReference>
<evidence type="ECO:0000313" key="2">
    <source>
        <dbReference type="Proteomes" id="UP000019184"/>
    </source>
</evidence>
<reference evidence="1 2" key="1">
    <citation type="journal article" date="2014" name="ISME J.">
        <title>Candidatus Competibacter-lineage genomes retrieved from metagenomes reveal functional metabolic diversity.</title>
        <authorList>
            <person name="McIlroy S.J."/>
            <person name="Albertsen M."/>
            <person name="Andresen E.K."/>
            <person name="Saunders A.M."/>
            <person name="Kristiansen R."/>
            <person name="Stokholm-Bjerregaard M."/>
            <person name="Nielsen K.L."/>
            <person name="Nielsen P.H."/>
        </authorList>
    </citation>
    <scope>NUCLEOTIDE SEQUENCE [LARGE SCALE GENOMIC DNA]</scope>
    <source>
        <strain evidence="1 2">Run_B_J11</strain>
    </source>
</reference>
<organism evidence="1 2">
    <name type="scientific">Candidatus Contendobacter odensis Run_B_J11</name>
    <dbReference type="NCBI Taxonomy" id="1400861"/>
    <lineage>
        <taxon>Bacteria</taxon>
        <taxon>Pseudomonadati</taxon>
        <taxon>Pseudomonadota</taxon>
        <taxon>Gammaproteobacteria</taxon>
        <taxon>Candidatus Competibacteraceae</taxon>
        <taxon>Candidatus Contendibacter</taxon>
    </lineage>
</organism>